<protein>
    <submittedName>
        <fullName evidence="1">DUF393 domain-containing protein</fullName>
    </submittedName>
</protein>
<dbReference type="PANTHER" id="PTHR34290:SF2">
    <property type="entry name" value="OS04G0668800 PROTEIN"/>
    <property type="match status" value="1"/>
</dbReference>
<dbReference type="Proteomes" id="UP001499988">
    <property type="component" value="Unassembled WGS sequence"/>
</dbReference>
<evidence type="ECO:0000313" key="2">
    <source>
        <dbReference type="Proteomes" id="UP001499988"/>
    </source>
</evidence>
<accession>A0ABP9FGU3</accession>
<evidence type="ECO:0000313" key="1">
    <source>
        <dbReference type="EMBL" id="GAA4902825.1"/>
    </source>
</evidence>
<sequence>MAARLTIFNDSECTLCSKEMAHLMARDPLHLIRLEPLGQADLAQRYPWLDIRCANQILHGVTADGEVLTGLDVTHAAWSLVGLGWLTAPLRWPGLRWFADRGYGAFATHRQRISAWFASGERCQCGQRGGEAPGRERR</sequence>
<dbReference type="EMBL" id="BAABJZ010000106">
    <property type="protein sequence ID" value="GAA4902825.1"/>
    <property type="molecule type" value="Genomic_DNA"/>
</dbReference>
<proteinExistence type="predicted"/>
<keyword evidence="2" id="KW-1185">Reference proteome</keyword>
<dbReference type="Pfam" id="PF04134">
    <property type="entry name" value="DCC1-like"/>
    <property type="match status" value="1"/>
</dbReference>
<dbReference type="InterPro" id="IPR044691">
    <property type="entry name" value="DCC1_Trx"/>
</dbReference>
<dbReference type="PANTHER" id="PTHR34290">
    <property type="entry name" value="SI:CH73-390P7.2"/>
    <property type="match status" value="1"/>
</dbReference>
<gene>
    <name evidence="1" type="ORF">GCM10023333_41180</name>
</gene>
<dbReference type="RefSeq" id="WP_345337408.1">
    <property type="nucleotide sequence ID" value="NZ_BAABJZ010000106.1"/>
</dbReference>
<dbReference type="InterPro" id="IPR007263">
    <property type="entry name" value="DCC1-like"/>
</dbReference>
<name>A0ABP9FGU3_9GAMM</name>
<comment type="caution">
    <text evidence="1">The sequence shown here is derived from an EMBL/GenBank/DDBJ whole genome shotgun (WGS) entry which is preliminary data.</text>
</comment>
<organism evidence="1 2">
    <name type="scientific">Ferrimonas pelagia</name>
    <dbReference type="NCBI Taxonomy" id="1177826"/>
    <lineage>
        <taxon>Bacteria</taxon>
        <taxon>Pseudomonadati</taxon>
        <taxon>Pseudomonadota</taxon>
        <taxon>Gammaproteobacteria</taxon>
        <taxon>Alteromonadales</taxon>
        <taxon>Ferrimonadaceae</taxon>
        <taxon>Ferrimonas</taxon>
    </lineage>
</organism>
<reference evidence="2" key="1">
    <citation type="journal article" date="2019" name="Int. J. Syst. Evol. Microbiol.">
        <title>The Global Catalogue of Microorganisms (GCM) 10K type strain sequencing project: providing services to taxonomists for standard genome sequencing and annotation.</title>
        <authorList>
            <consortium name="The Broad Institute Genomics Platform"/>
            <consortium name="The Broad Institute Genome Sequencing Center for Infectious Disease"/>
            <person name="Wu L."/>
            <person name="Ma J."/>
        </authorList>
    </citation>
    <scope>NUCLEOTIDE SEQUENCE [LARGE SCALE GENOMIC DNA]</scope>
    <source>
        <strain evidence="2">JCM 18401</strain>
    </source>
</reference>